<name>A0A8J7A8N7_9CYAN</name>
<keyword evidence="1" id="KW-0812">Transmembrane</keyword>
<accession>A0A8J7A8N7</accession>
<keyword evidence="3" id="KW-1185">Reference proteome</keyword>
<protein>
    <submittedName>
        <fullName evidence="2">Uncharacterized protein</fullName>
    </submittedName>
</protein>
<organism evidence="2 3">
    <name type="scientific">Vasconcelosia minhoensis LEGE 07310</name>
    <dbReference type="NCBI Taxonomy" id="915328"/>
    <lineage>
        <taxon>Bacteria</taxon>
        <taxon>Bacillati</taxon>
        <taxon>Cyanobacteriota</taxon>
        <taxon>Cyanophyceae</taxon>
        <taxon>Nodosilineales</taxon>
        <taxon>Cymatolegaceae</taxon>
        <taxon>Vasconcelosia</taxon>
        <taxon>Vasconcelosia minhoensis</taxon>
    </lineage>
</organism>
<proteinExistence type="predicted"/>
<comment type="caution">
    <text evidence="2">The sequence shown here is derived from an EMBL/GenBank/DDBJ whole genome shotgun (WGS) entry which is preliminary data.</text>
</comment>
<evidence type="ECO:0000313" key="3">
    <source>
        <dbReference type="Proteomes" id="UP000636505"/>
    </source>
</evidence>
<feature type="transmembrane region" description="Helical" evidence="1">
    <location>
        <begin position="6"/>
        <end position="32"/>
    </location>
</feature>
<keyword evidence="1" id="KW-0472">Membrane</keyword>
<dbReference type="AlphaFoldDB" id="A0A8J7A8N7"/>
<keyword evidence="1" id="KW-1133">Transmembrane helix</keyword>
<evidence type="ECO:0000313" key="2">
    <source>
        <dbReference type="EMBL" id="MBE9078100.1"/>
    </source>
</evidence>
<dbReference type="RefSeq" id="WP_193907583.1">
    <property type="nucleotide sequence ID" value="NZ_JADEXG010000026.1"/>
</dbReference>
<evidence type="ECO:0000256" key="1">
    <source>
        <dbReference type="SAM" id="Phobius"/>
    </source>
</evidence>
<dbReference type="EMBL" id="JADEXG010000026">
    <property type="protein sequence ID" value="MBE9078100.1"/>
    <property type="molecule type" value="Genomic_DNA"/>
</dbReference>
<dbReference type="Proteomes" id="UP000636505">
    <property type="component" value="Unassembled WGS sequence"/>
</dbReference>
<gene>
    <name evidence="2" type="ORF">IQ241_12485</name>
</gene>
<sequence length="68" mass="6855">MDSKALVTGSVGFVVGIVATLLVGFLAMAGMMRGGMMQGSMMGSGECRSYTSPEMSNASLALIGESAT</sequence>
<reference evidence="2" key="1">
    <citation type="submission" date="2020-10" db="EMBL/GenBank/DDBJ databases">
        <authorList>
            <person name="Castelo-Branco R."/>
            <person name="Eusebio N."/>
            <person name="Adriana R."/>
            <person name="Vieira A."/>
            <person name="Brugerolle De Fraissinette N."/>
            <person name="Rezende De Castro R."/>
            <person name="Schneider M.P."/>
            <person name="Vasconcelos V."/>
            <person name="Leao P.N."/>
        </authorList>
    </citation>
    <scope>NUCLEOTIDE SEQUENCE</scope>
    <source>
        <strain evidence="2">LEGE 07310</strain>
    </source>
</reference>